<name>A0A1Y1HW47_KLENI</name>
<proteinExistence type="predicted"/>
<reference evidence="1 2" key="1">
    <citation type="journal article" date="2014" name="Nat. Commun.">
        <title>Klebsormidium flaccidum genome reveals primary factors for plant terrestrial adaptation.</title>
        <authorList>
            <person name="Hori K."/>
            <person name="Maruyama F."/>
            <person name="Fujisawa T."/>
            <person name="Togashi T."/>
            <person name="Yamamoto N."/>
            <person name="Seo M."/>
            <person name="Sato S."/>
            <person name="Yamada T."/>
            <person name="Mori H."/>
            <person name="Tajima N."/>
            <person name="Moriyama T."/>
            <person name="Ikeuchi M."/>
            <person name="Watanabe M."/>
            <person name="Wada H."/>
            <person name="Kobayashi K."/>
            <person name="Saito M."/>
            <person name="Masuda T."/>
            <person name="Sasaki-Sekimoto Y."/>
            <person name="Mashiguchi K."/>
            <person name="Awai K."/>
            <person name="Shimojima M."/>
            <person name="Masuda S."/>
            <person name="Iwai M."/>
            <person name="Nobusawa T."/>
            <person name="Narise T."/>
            <person name="Kondo S."/>
            <person name="Saito H."/>
            <person name="Sato R."/>
            <person name="Murakawa M."/>
            <person name="Ihara Y."/>
            <person name="Oshima-Yamada Y."/>
            <person name="Ohtaka K."/>
            <person name="Satoh M."/>
            <person name="Sonobe K."/>
            <person name="Ishii M."/>
            <person name="Ohtani R."/>
            <person name="Kanamori-Sato M."/>
            <person name="Honoki R."/>
            <person name="Miyazaki D."/>
            <person name="Mochizuki H."/>
            <person name="Umetsu J."/>
            <person name="Higashi K."/>
            <person name="Shibata D."/>
            <person name="Kamiya Y."/>
            <person name="Sato N."/>
            <person name="Nakamura Y."/>
            <person name="Tabata S."/>
            <person name="Ida S."/>
            <person name="Kurokawa K."/>
            <person name="Ohta H."/>
        </authorList>
    </citation>
    <scope>NUCLEOTIDE SEQUENCE [LARGE SCALE GENOMIC DNA]</scope>
    <source>
        <strain evidence="1 2">NIES-2285</strain>
    </source>
</reference>
<dbReference type="AlphaFoldDB" id="A0A1Y1HW47"/>
<gene>
    <name evidence="1" type="ORF">KFL_001260250</name>
</gene>
<evidence type="ECO:0000313" key="1">
    <source>
        <dbReference type="EMBL" id="GAQ82855.1"/>
    </source>
</evidence>
<organism evidence="1 2">
    <name type="scientific">Klebsormidium nitens</name>
    <name type="common">Green alga</name>
    <name type="synonym">Ulothrix nitens</name>
    <dbReference type="NCBI Taxonomy" id="105231"/>
    <lineage>
        <taxon>Eukaryota</taxon>
        <taxon>Viridiplantae</taxon>
        <taxon>Streptophyta</taxon>
        <taxon>Klebsormidiophyceae</taxon>
        <taxon>Klebsormidiales</taxon>
        <taxon>Klebsormidiaceae</taxon>
        <taxon>Klebsormidium</taxon>
    </lineage>
</organism>
<dbReference type="Proteomes" id="UP000054558">
    <property type="component" value="Unassembled WGS sequence"/>
</dbReference>
<protein>
    <submittedName>
        <fullName evidence="1">Uncharacterized protein</fullName>
    </submittedName>
</protein>
<evidence type="ECO:0000313" key="2">
    <source>
        <dbReference type="Proteomes" id="UP000054558"/>
    </source>
</evidence>
<keyword evidence="2" id="KW-1185">Reference proteome</keyword>
<sequence length="243" mass="27761">MFALEKPPGIGRVEDFEETLGLQTDSEQAVIDKYLAGRCDRVRISRVLRFLHDLQAFPRITQEQVEGAWQNMCWDWSKEEELAGRKFTTDHCKSGVRVQIINNLVYFLPVPQNHSRLPNLDFRPSHNGTILDVNEWFALGQALHNDTFFYDLSWPRYAIHALTGLQEVLATFDIPDVDFIVEFGDQCAPAAFRTLPQRLAPVFSWSVLLEDSGEDGKHEAAMSATGFYIGCLRFELGHTRLQT</sequence>
<accession>A0A1Y1HW47</accession>
<dbReference type="EMBL" id="DF237075">
    <property type="protein sequence ID" value="GAQ82855.1"/>
    <property type="molecule type" value="Genomic_DNA"/>
</dbReference>